<sequence>MMKELSYNQVQEVDGGVVWFVAAVASFDVILIGAMVNQYSDHAYR</sequence>
<keyword evidence="1" id="KW-0472">Membrane</keyword>
<evidence type="ECO:0000313" key="2">
    <source>
        <dbReference type="EMBL" id="KKE84824.1"/>
    </source>
</evidence>
<keyword evidence="1" id="KW-1133">Transmembrane helix</keyword>
<protein>
    <recommendedName>
        <fullName evidence="4">Class IIb bacteriocin, lactobin A/cerein 7B family</fullName>
    </recommendedName>
</protein>
<dbReference type="AlphaFoldDB" id="A0A0F6AHH7"/>
<evidence type="ECO:0000256" key="1">
    <source>
        <dbReference type="SAM" id="Phobius"/>
    </source>
</evidence>
<keyword evidence="1" id="KW-0812">Transmembrane</keyword>
<gene>
    <name evidence="2" type="ORF">N479_26400</name>
</gene>
<accession>A0A0F6AHH7</accession>
<dbReference type="Proteomes" id="UP000033434">
    <property type="component" value="Unassembled WGS sequence"/>
</dbReference>
<dbReference type="EMBL" id="AUXW01000099">
    <property type="protein sequence ID" value="KKE84824.1"/>
    <property type="molecule type" value="Genomic_DNA"/>
</dbReference>
<dbReference type="RefSeq" id="WP_155401349.1">
    <property type="nucleotide sequence ID" value="NZ_AUXW01000099.1"/>
</dbReference>
<evidence type="ECO:0008006" key="4">
    <source>
        <dbReference type="Google" id="ProtNLM"/>
    </source>
</evidence>
<name>A0A0F6AHH7_9GAMM</name>
<feature type="transmembrane region" description="Helical" evidence="1">
    <location>
        <begin position="16"/>
        <end position="36"/>
    </location>
</feature>
<dbReference type="PATRIC" id="fig|1129367.4.peg.1177"/>
<proteinExistence type="predicted"/>
<comment type="caution">
    <text evidence="2">The sequence shown here is derived from an EMBL/GenBank/DDBJ whole genome shotgun (WGS) entry which is preliminary data.</text>
</comment>
<evidence type="ECO:0000313" key="3">
    <source>
        <dbReference type="Proteomes" id="UP000033434"/>
    </source>
</evidence>
<organism evidence="2 3">
    <name type="scientific">Pseudoalteromonas luteoviolacea S4054</name>
    <dbReference type="NCBI Taxonomy" id="1129367"/>
    <lineage>
        <taxon>Bacteria</taxon>
        <taxon>Pseudomonadati</taxon>
        <taxon>Pseudomonadota</taxon>
        <taxon>Gammaproteobacteria</taxon>
        <taxon>Alteromonadales</taxon>
        <taxon>Pseudoalteromonadaceae</taxon>
        <taxon>Pseudoalteromonas</taxon>
    </lineage>
</organism>
<reference evidence="2 3" key="1">
    <citation type="journal article" date="2015" name="BMC Genomics">
        <title>Genome mining reveals unlocked bioactive potential of marine Gram-negative bacteria.</title>
        <authorList>
            <person name="Machado H."/>
            <person name="Sonnenschein E.C."/>
            <person name="Melchiorsen J."/>
            <person name="Gram L."/>
        </authorList>
    </citation>
    <scope>NUCLEOTIDE SEQUENCE [LARGE SCALE GENOMIC DNA]</scope>
    <source>
        <strain evidence="2 3">S4054</strain>
    </source>
</reference>